<gene>
    <name evidence="7" type="ORF">DOS76_01220</name>
    <name evidence="6" type="ORF">DOS83_02030</name>
    <name evidence="5" type="ORF">I9026_09935</name>
</gene>
<name>A0A2K3ZGG3_9STAP</name>
<evidence type="ECO:0000256" key="2">
    <source>
        <dbReference type="ARBA" id="ARBA00023125"/>
    </source>
</evidence>
<feature type="domain" description="HTH marR-type" evidence="4">
    <location>
        <begin position="25"/>
        <end position="115"/>
    </location>
</feature>
<organism evidence="6 9">
    <name type="scientific">Staphylococcus felis</name>
    <dbReference type="NCBI Taxonomy" id="46127"/>
    <lineage>
        <taxon>Bacteria</taxon>
        <taxon>Bacillati</taxon>
        <taxon>Bacillota</taxon>
        <taxon>Bacilli</taxon>
        <taxon>Bacillales</taxon>
        <taxon>Staphylococcaceae</taxon>
        <taxon>Staphylococcus</taxon>
    </lineage>
</organism>
<evidence type="ECO:0000313" key="5">
    <source>
        <dbReference type="EMBL" id="MBH9581692.1"/>
    </source>
</evidence>
<proteinExistence type="predicted"/>
<dbReference type="InterPro" id="IPR055166">
    <property type="entry name" value="Transc_reg_Sar_Rot_HTH"/>
</dbReference>
<keyword evidence="3" id="KW-0804">Transcription</keyword>
<dbReference type="Proteomes" id="UP000597038">
    <property type="component" value="Unassembled WGS sequence"/>
</dbReference>
<dbReference type="Pfam" id="PF22381">
    <property type="entry name" value="Staph_reg_Sar_Rot"/>
    <property type="match status" value="1"/>
</dbReference>
<dbReference type="KEGG" id="sfq:C7J90_05660"/>
<dbReference type="RefSeq" id="WP_103207970.1">
    <property type="nucleotide sequence ID" value="NZ_CAJUZQ010000066.1"/>
</dbReference>
<sequence>MEKYMIKNMKEFITISYTTKALYAKVKKDYGLTYEELFILNFIHEHRLSCYNVKDIISASSFKPYYITKAVQKLKDFNYLSKRRNEKDERTVIIEVSDEQYQKIDQLFSEIEALF</sequence>
<dbReference type="AlphaFoldDB" id="A0A2K3ZGG3"/>
<dbReference type="InterPro" id="IPR000835">
    <property type="entry name" value="HTH_MarR-typ"/>
</dbReference>
<dbReference type="Proteomes" id="UP000256337">
    <property type="component" value="Unassembled WGS sequence"/>
</dbReference>
<dbReference type="InterPro" id="IPR036390">
    <property type="entry name" value="WH_DNA-bd_sf"/>
</dbReference>
<dbReference type="EMBL" id="QKYD01000024">
    <property type="protein sequence ID" value="REI24948.1"/>
    <property type="molecule type" value="Genomic_DNA"/>
</dbReference>
<dbReference type="GeneID" id="48057704"/>
<dbReference type="Proteomes" id="UP000256562">
    <property type="component" value="Unassembled WGS sequence"/>
</dbReference>
<dbReference type="EMBL" id="JAEDAQ010000017">
    <property type="protein sequence ID" value="MBH9581692.1"/>
    <property type="molecule type" value="Genomic_DNA"/>
</dbReference>
<evidence type="ECO:0000256" key="3">
    <source>
        <dbReference type="ARBA" id="ARBA00023163"/>
    </source>
</evidence>
<dbReference type="OrthoDB" id="2408991at2"/>
<evidence type="ECO:0000313" key="8">
    <source>
        <dbReference type="Proteomes" id="UP000256337"/>
    </source>
</evidence>
<dbReference type="Gene3D" id="1.10.10.10">
    <property type="entry name" value="Winged helix-like DNA-binding domain superfamily/Winged helix DNA-binding domain"/>
    <property type="match status" value="1"/>
</dbReference>
<evidence type="ECO:0000313" key="7">
    <source>
        <dbReference type="EMBL" id="REI24948.1"/>
    </source>
</evidence>
<accession>A0A2K3ZGG3</accession>
<protein>
    <submittedName>
        <fullName evidence="6">MarR family transcriptional regulator</fullName>
    </submittedName>
</protein>
<dbReference type="GO" id="GO:0003700">
    <property type="term" value="F:DNA-binding transcription factor activity"/>
    <property type="evidence" value="ECO:0007669"/>
    <property type="project" value="InterPro"/>
</dbReference>
<evidence type="ECO:0000313" key="10">
    <source>
        <dbReference type="Proteomes" id="UP000597038"/>
    </source>
</evidence>
<evidence type="ECO:0000259" key="4">
    <source>
        <dbReference type="SMART" id="SM00347"/>
    </source>
</evidence>
<evidence type="ECO:0000256" key="1">
    <source>
        <dbReference type="ARBA" id="ARBA00023015"/>
    </source>
</evidence>
<dbReference type="GO" id="GO:0003677">
    <property type="term" value="F:DNA binding"/>
    <property type="evidence" value="ECO:0007669"/>
    <property type="project" value="UniProtKB-KW"/>
</dbReference>
<keyword evidence="2" id="KW-0238">DNA-binding</keyword>
<comment type="caution">
    <text evidence="6">The sequence shown here is derived from an EMBL/GenBank/DDBJ whole genome shotgun (WGS) entry which is preliminary data.</text>
</comment>
<keyword evidence="10" id="KW-1185">Reference proteome</keyword>
<evidence type="ECO:0000313" key="6">
    <source>
        <dbReference type="EMBL" id="REH99640.1"/>
    </source>
</evidence>
<evidence type="ECO:0000313" key="9">
    <source>
        <dbReference type="Proteomes" id="UP000256562"/>
    </source>
</evidence>
<dbReference type="NCBIfam" id="TIGR01889">
    <property type="entry name" value="Staph_reg_Sar"/>
    <property type="match status" value="1"/>
</dbReference>
<dbReference type="InterPro" id="IPR036388">
    <property type="entry name" value="WH-like_DNA-bd_sf"/>
</dbReference>
<dbReference type="SMART" id="SM00347">
    <property type="entry name" value="HTH_MARR"/>
    <property type="match status" value="1"/>
</dbReference>
<reference evidence="5 10" key="2">
    <citation type="submission" date="2020-12" db="EMBL/GenBank/DDBJ databases">
        <title>Genomic analysis of Staphylococcus felis from a cat with skin infection.</title>
        <authorList>
            <person name="Aslantas O."/>
            <person name="Keskin O."/>
            <person name="Buyukaltay K."/>
            <person name="Gullu Yucetepe A."/>
        </authorList>
    </citation>
    <scope>NUCLEOTIDE SEQUENCE [LARGE SCALE GENOMIC DNA]</scope>
    <source>
        <strain evidence="5 10">HARRANVET</strain>
    </source>
</reference>
<dbReference type="EMBL" id="QKXQ01000086">
    <property type="protein sequence ID" value="REH99640.1"/>
    <property type="molecule type" value="Genomic_DNA"/>
</dbReference>
<keyword evidence="1" id="KW-0805">Transcription regulation</keyword>
<reference evidence="8 9" key="1">
    <citation type="journal article" date="2018" name="Vet. Microbiol.">
        <title>Characterisation of Staphylococcus felis isolated from cats using whole genome sequencing.</title>
        <authorList>
            <person name="Worthing K."/>
            <person name="Pang S."/>
            <person name="Trott D.J."/>
            <person name="Abraham S."/>
            <person name="Coombs G.W."/>
            <person name="Jordan D."/>
            <person name="McIntyre L."/>
            <person name="Davies M.R."/>
            <person name="Norris J."/>
        </authorList>
    </citation>
    <scope>NUCLEOTIDE SEQUENCE [LARGE SCALE GENOMIC DNA]</scope>
    <source>
        <strain evidence="7 8">F25</strain>
        <strain evidence="6 9">F9</strain>
    </source>
</reference>
<dbReference type="SUPFAM" id="SSF46785">
    <property type="entry name" value="Winged helix' DNA-binding domain"/>
    <property type="match status" value="1"/>
</dbReference>
<dbReference type="InterPro" id="IPR010166">
    <property type="entry name" value="SarA/Rot_dom"/>
</dbReference>